<evidence type="ECO:0000313" key="5">
    <source>
        <dbReference type="Proteomes" id="UP000193560"/>
    </source>
</evidence>
<keyword evidence="2" id="KW-0472">Membrane</keyword>
<dbReference type="CDD" id="cd12087">
    <property type="entry name" value="TM_EGFR-like"/>
    <property type="match status" value="1"/>
</dbReference>
<dbReference type="GO" id="GO:0005524">
    <property type="term" value="F:ATP binding"/>
    <property type="evidence" value="ECO:0007669"/>
    <property type="project" value="InterPro"/>
</dbReference>
<dbReference type="GO" id="GO:0005634">
    <property type="term" value="C:nucleus"/>
    <property type="evidence" value="ECO:0007669"/>
    <property type="project" value="TreeGrafter"/>
</dbReference>
<dbReference type="PROSITE" id="PS50011">
    <property type="entry name" value="PROTEIN_KINASE_DOM"/>
    <property type="match status" value="1"/>
</dbReference>
<dbReference type="AlphaFoldDB" id="A0A1X2I415"/>
<evidence type="ECO:0000259" key="3">
    <source>
        <dbReference type="PROSITE" id="PS50011"/>
    </source>
</evidence>
<dbReference type="GO" id="GO:0044773">
    <property type="term" value="P:mitotic DNA damage checkpoint signaling"/>
    <property type="evidence" value="ECO:0007669"/>
    <property type="project" value="TreeGrafter"/>
</dbReference>
<gene>
    <name evidence="4" type="ORF">BCR42DRAFT_455284</name>
</gene>
<feature type="compositionally biased region" description="Low complexity" evidence="1">
    <location>
        <begin position="213"/>
        <end position="235"/>
    </location>
</feature>
<name>A0A1X2I415_9FUNG</name>
<evidence type="ECO:0000313" key="4">
    <source>
        <dbReference type="EMBL" id="ORZ08941.1"/>
    </source>
</evidence>
<dbReference type="GO" id="GO:0004674">
    <property type="term" value="F:protein serine/threonine kinase activity"/>
    <property type="evidence" value="ECO:0007669"/>
    <property type="project" value="TreeGrafter"/>
</dbReference>
<organism evidence="4 5">
    <name type="scientific">Absidia repens</name>
    <dbReference type="NCBI Taxonomy" id="90262"/>
    <lineage>
        <taxon>Eukaryota</taxon>
        <taxon>Fungi</taxon>
        <taxon>Fungi incertae sedis</taxon>
        <taxon>Mucoromycota</taxon>
        <taxon>Mucoromycotina</taxon>
        <taxon>Mucoromycetes</taxon>
        <taxon>Mucorales</taxon>
        <taxon>Cunninghamellaceae</taxon>
        <taxon>Absidia</taxon>
    </lineage>
</organism>
<dbReference type="EMBL" id="MCGE01000029">
    <property type="protein sequence ID" value="ORZ08941.1"/>
    <property type="molecule type" value="Genomic_DNA"/>
</dbReference>
<protein>
    <recommendedName>
        <fullName evidence="3">Protein kinase domain-containing protein</fullName>
    </recommendedName>
</protein>
<dbReference type="OrthoDB" id="2289236at2759"/>
<dbReference type="PANTHER" id="PTHR44167">
    <property type="entry name" value="OVARIAN-SPECIFIC SERINE/THREONINE-PROTEIN KINASE LOK-RELATED"/>
    <property type="match status" value="1"/>
</dbReference>
<feature type="compositionally biased region" description="Polar residues" evidence="1">
    <location>
        <begin position="236"/>
        <end position="253"/>
    </location>
</feature>
<dbReference type="InterPro" id="IPR011009">
    <property type="entry name" value="Kinase-like_dom_sf"/>
</dbReference>
<keyword evidence="5" id="KW-1185">Reference proteome</keyword>
<dbReference type="Gene3D" id="1.10.510.10">
    <property type="entry name" value="Transferase(Phosphotransferase) domain 1"/>
    <property type="match status" value="1"/>
</dbReference>
<feature type="domain" description="Protein kinase" evidence="3">
    <location>
        <begin position="528"/>
        <end position="884"/>
    </location>
</feature>
<evidence type="ECO:0000256" key="1">
    <source>
        <dbReference type="SAM" id="MobiDB-lite"/>
    </source>
</evidence>
<dbReference type="SUPFAM" id="SSF56112">
    <property type="entry name" value="Protein kinase-like (PK-like)"/>
    <property type="match status" value="1"/>
</dbReference>
<dbReference type="InterPro" id="IPR000719">
    <property type="entry name" value="Prot_kinase_dom"/>
</dbReference>
<dbReference type="Proteomes" id="UP000193560">
    <property type="component" value="Unassembled WGS sequence"/>
</dbReference>
<sequence>MTTTSSTWTPTGCSGIIGDRVYSVNAQSGTSFTLNSTQVNGNTIAGTDSSCLKEPPSNFVYSACTMMSSPATIALVGSSSSGSAAMYIVTIPSSGQCELQSHAYTLSGMSRALSVVPAPCSSQTSTACFAILGLSSNSSSPQYIIQYPSSSSGETSSTIATVNLPSTSDTSIHPMMAVSSSDTSKLYVIGYPTKEQILARPNTNEQQSDQLYSAGTPSSNSGSSPTASTTTTANPESITNGDHYGSPSQTTQSLGQIPTIANAVGLGRRAVPTPAIINTFSKRGDESYIHLDSAIDNMGPAVPIGDNIIILSNSSLTVQAVPISLSGDLHVSRIDLLPPSQLSDASSFVGIDSLAPLPGQQDSSSSVWVSYYGNQGNHALASLDERSLFTASGDSGTSGNNTSTDGSLNGESNDFLSTGAIVGIVIGCVVAGAIFGLLAFFLVRRRQRQHNKQQPIGEEDGDISMADQRFLSEKLASKPTTYQSIPIKDDSNLRSVSGDSDDGGLASAAIAASAIASLTRTINNSPMHNNDDYYGPTSSNDTLLLESFVYSLRNEAPTYAVFPQGYATRLATRTLSTSHHQQQQQQQPIECTIHYFPSSAATWFGQLLQTSINLQDRQRGSAADDNGSVYGGGGGTFGLFTYDAITLSEPTKHGKYQYIWITSPYQLHHTLHYLLFDRHTVVDCTQFSFKAWSTLSMLKALHQVHEHGWIHRKINTFSFFYDQASTVTDWSLSGFYQSKYYTGQLETHPRLTSTDNIDNTAAATDLQLDECSAPEWISAIETNRGSSSSSFASLVSHPSMDIWSLGCVLYTVATGKRAFQHVHEYQDLLAQSRQSLQAKLDIMLDEVALVDDSYKELLRRMLQIDPQARDSLVSLMDYWVHANQLDDDE</sequence>
<keyword evidence="2" id="KW-1133">Transmembrane helix</keyword>
<reference evidence="4 5" key="1">
    <citation type="submission" date="2016-07" db="EMBL/GenBank/DDBJ databases">
        <title>Pervasive Adenine N6-methylation of Active Genes in Fungi.</title>
        <authorList>
            <consortium name="DOE Joint Genome Institute"/>
            <person name="Mondo S.J."/>
            <person name="Dannebaum R.O."/>
            <person name="Kuo R.C."/>
            <person name="Labutti K."/>
            <person name="Haridas S."/>
            <person name="Kuo A."/>
            <person name="Salamov A."/>
            <person name="Ahrendt S.R."/>
            <person name="Lipzen A."/>
            <person name="Sullivan W."/>
            <person name="Andreopoulos W.B."/>
            <person name="Clum A."/>
            <person name="Lindquist E."/>
            <person name="Daum C."/>
            <person name="Ramamoorthy G.K."/>
            <person name="Gryganskyi A."/>
            <person name="Culley D."/>
            <person name="Magnuson J.K."/>
            <person name="James T.Y."/>
            <person name="O'Malley M.A."/>
            <person name="Stajich J.E."/>
            <person name="Spatafora J.W."/>
            <person name="Visel A."/>
            <person name="Grigoriev I.V."/>
        </authorList>
    </citation>
    <scope>NUCLEOTIDE SEQUENCE [LARGE SCALE GENOMIC DNA]</scope>
    <source>
        <strain evidence="4 5">NRRL 1336</strain>
    </source>
</reference>
<evidence type="ECO:0000256" key="2">
    <source>
        <dbReference type="SAM" id="Phobius"/>
    </source>
</evidence>
<feature type="transmembrane region" description="Helical" evidence="2">
    <location>
        <begin position="420"/>
        <end position="443"/>
    </location>
</feature>
<dbReference type="PANTHER" id="PTHR44167:SF24">
    <property type="entry name" value="SERINE_THREONINE-PROTEIN KINASE CHK2"/>
    <property type="match status" value="1"/>
</dbReference>
<accession>A0A1X2I415</accession>
<keyword evidence="2" id="KW-0812">Transmembrane</keyword>
<dbReference type="STRING" id="90262.A0A1X2I415"/>
<comment type="caution">
    <text evidence="4">The sequence shown here is derived from an EMBL/GenBank/DDBJ whole genome shotgun (WGS) entry which is preliminary data.</text>
</comment>
<feature type="region of interest" description="Disordered" evidence="1">
    <location>
        <begin position="204"/>
        <end position="253"/>
    </location>
</feature>
<dbReference type="Pfam" id="PF00069">
    <property type="entry name" value="Pkinase"/>
    <property type="match status" value="1"/>
</dbReference>
<proteinExistence type="predicted"/>
<dbReference type="SMART" id="SM00220">
    <property type="entry name" value="S_TKc"/>
    <property type="match status" value="1"/>
</dbReference>